<dbReference type="InterPro" id="IPR058924">
    <property type="entry name" value="AGPR_dimerisation_dom"/>
</dbReference>
<evidence type="ECO:0000256" key="4">
    <source>
        <dbReference type="ARBA" id="ARBA00023002"/>
    </source>
</evidence>
<dbReference type="Pfam" id="PF01118">
    <property type="entry name" value="Semialdhyde_dh"/>
    <property type="match status" value="1"/>
</dbReference>
<dbReference type="SMART" id="SM00859">
    <property type="entry name" value="Semialdhyde_dh"/>
    <property type="match status" value="1"/>
</dbReference>
<comment type="pathway">
    <text evidence="5">Amino-acid biosynthesis.</text>
</comment>
<dbReference type="GO" id="GO:0006526">
    <property type="term" value="P:L-arginine biosynthetic process"/>
    <property type="evidence" value="ECO:0007669"/>
    <property type="project" value="UniProtKB-KW"/>
</dbReference>
<dbReference type="SUPFAM" id="SSF51735">
    <property type="entry name" value="NAD(P)-binding Rossmann-fold domains"/>
    <property type="match status" value="1"/>
</dbReference>
<feature type="domain" description="Semialdehyde dehydrogenase NAD-binding" evidence="7">
    <location>
        <begin position="3"/>
        <end position="128"/>
    </location>
</feature>
<keyword evidence="2" id="KW-0028">Amino-acid biosynthesis</keyword>
<dbReference type="Pfam" id="PF22698">
    <property type="entry name" value="Semialdhyde_dhC_1"/>
    <property type="match status" value="1"/>
</dbReference>
<dbReference type="EMBL" id="MN041035">
    <property type="protein sequence ID" value="QID55015.1"/>
    <property type="molecule type" value="Genomic_DNA"/>
</dbReference>
<evidence type="ECO:0000256" key="3">
    <source>
        <dbReference type="ARBA" id="ARBA00022857"/>
    </source>
</evidence>
<evidence type="ECO:0000256" key="5">
    <source>
        <dbReference type="ARBA" id="ARBA00029440"/>
    </source>
</evidence>
<dbReference type="Gene3D" id="3.40.50.720">
    <property type="entry name" value="NAD(P)-binding Rossmann-like Domain"/>
    <property type="match status" value="1"/>
</dbReference>
<dbReference type="PANTHER" id="PTHR32338">
    <property type="entry name" value="N-ACETYL-GAMMA-GLUTAMYL-PHOSPHATE REDUCTASE, CHLOROPLASTIC-RELATED-RELATED"/>
    <property type="match status" value="1"/>
</dbReference>
<dbReference type="CDD" id="cd17895">
    <property type="entry name" value="AGPR_1_N"/>
    <property type="match status" value="1"/>
</dbReference>
<accession>A0A6G6BRV0</accession>
<dbReference type="HAMAP" id="MF_00150">
    <property type="entry name" value="ArgC_type1"/>
    <property type="match status" value="1"/>
</dbReference>
<keyword evidence="4" id="KW-0560">Oxidoreductase</keyword>
<dbReference type="InterPro" id="IPR000706">
    <property type="entry name" value="AGPR_type-1"/>
</dbReference>
<dbReference type="GO" id="GO:0051287">
    <property type="term" value="F:NAD binding"/>
    <property type="evidence" value="ECO:0007669"/>
    <property type="project" value="InterPro"/>
</dbReference>
<proteinExistence type="inferred from homology"/>
<dbReference type="InterPro" id="IPR000534">
    <property type="entry name" value="Semialdehyde_DH_NAD-bd"/>
</dbReference>
<evidence type="ECO:0000259" key="7">
    <source>
        <dbReference type="SMART" id="SM00859"/>
    </source>
</evidence>
<organism evidence="8">
    <name type="scientific">Blattabacterium sp.</name>
    <name type="common">Chorisoserrata sp.</name>
    <dbReference type="NCBI Taxonomy" id="2712796"/>
    <lineage>
        <taxon>Bacteria</taxon>
        <taxon>Pseudomonadati</taxon>
        <taxon>Bacteroidota</taxon>
        <taxon>Flavobacteriia</taxon>
        <taxon>Flavobacteriales</taxon>
        <taxon>Blattabacteriaceae</taxon>
        <taxon>Blattabacterium</taxon>
    </lineage>
</organism>
<evidence type="ECO:0000256" key="2">
    <source>
        <dbReference type="ARBA" id="ARBA00022605"/>
    </source>
</evidence>
<dbReference type="GO" id="GO:0070401">
    <property type="term" value="F:NADP+ binding"/>
    <property type="evidence" value="ECO:0007669"/>
    <property type="project" value="InterPro"/>
</dbReference>
<evidence type="ECO:0000313" key="8">
    <source>
        <dbReference type="EMBL" id="QID55015.1"/>
    </source>
</evidence>
<dbReference type="SUPFAM" id="SSF55347">
    <property type="entry name" value="Glyceraldehyde-3-phosphate dehydrogenase-like, C-terminal domain"/>
    <property type="match status" value="1"/>
</dbReference>
<dbReference type="InterPro" id="IPR050085">
    <property type="entry name" value="AGPR"/>
</dbReference>
<evidence type="ECO:0000256" key="6">
    <source>
        <dbReference type="PROSITE-ProRule" id="PRU10010"/>
    </source>
</evidence>
<keyword evidence="3" id="KW-0521">NADP</keyword>
<protein>
    <submittedName>
        <fullName evidence="8">N-acetyl-gamma-glutanyl-phosphate reductase</fullName>
    </submittedName>
</protein>
<keyword evidence="1" id="KW-0055">Arginine biosynthesis</keyword>
<sequence length="326" mass="37312">MIEVGIVGGTGYTAGELMRLILHHPKVRIKEVVSSSHPGELVHLFHQDLLGEIDHVKFSRHLSDGIDVVFLCLGHGNARSCLTNINLNDQTKVIDLSQDFRSMKHAYFRNRSFIYGLPELQKELIKESMNIANPGCFATSILLALLPLAKHKLLKYDIHISAITGSTGSGKNPIDTTHFSWRNNNISAYKVFMHQHLKEVRQVLYQEQKNLCSDIYFVPYRGNFSRGILTTLYTPSFISLEETQEMYKEYYKDHPFVYLSEINIDMKQVINTNKCILYLMKEKQRIIIVSIIDNLIKGASGQAIQNMNLMFNIEETCGLILKSIRF</sequence>
<dbReference type="PANTHER" id="PTHR32338:SF10">
    <property type="entry name" value="N-ACETYL-GAMMA-GLUTAMYL-PHOSPHATE REDUCTASE, CHLOROPLASTIC-RELATED"/>
    <property type="match status" value="1"/>
</dbReference>
<dbReference type="InterPro" id="IPR036291">
    <property type="entry name" value="NAD(P)-bd_dom_sf"/>
</dbReference>
<evidence type="ECO:0000256" key="1">
    <source>
        <dbReference type="ARBA" id="ARBA00022571"/>
    </source>
</evidence>
<dbReference type="NCBIfam" id="TIGR01850">
    <property type="entry name" value="argC"/>
    <property type="match status" value="1"/>
</dbReference>
<dbReference type="InterPro" id="IPR023013">
    <property type="entry name" value="AGPR_AS"/>
</dbReference>
<dbReference type="GO" id="GO:0003942">
    <property type="term" value="F:N-acetyl-gamma-glutamyl-phosphate reductase activity"/>
    <property type="evidence" value="ECO:0007669"/>
    <property type="project" value="InterPro"/>
</dbReference>
<dbReference type="CDD" id="cd23934">
    <property type="entry name" value="AGPR_1_C"/>
    <property type="match status" value="1"/>
</dbReference>
<feature type="non-terminal residue" evidence="8">
    <location>
        <position position="326"/>
    </location>
</feature>
<name>A0A6G6BRV0_9FLAO</name>
<dbReference type="PROSITE" id="PS01224">
    <property type="entry name" value="ARGC"/>
    <property type="match status" value="1"/>
</dbReference>
<reference evidence="8" key="1">
    <citation type="journal article" date="2020" name="Biol. Lett.">
        <title>Evolutionary rates are correlated between cockroach symbionts and mitochondrial genomes.</title>
        <authorList>
            <person name="Arab D.A."/>
            <person name="Bourguignon T."/>
            <person name="Wang Z."/>
            <person name="Ho S.Y.W."/>
            <person name="Lo N."/>
        </authorList>
    </citation>
    <scope>NUCLEOTIDE SEQUENCE</scope>
    <source>
        <strain evidence="8">DHOG4024</strain>
    </source>
</reference>
<dbReference type="AlphaFoldDB" id="A0A6G6BRV0"/>
<dbReference type="Gene3D" id="3.30.360.10">
    <property type="entry name" value="Dihydrodipicolinate Reductase, domain 2"/>
    <property type="match status" value="1"/>
</dbReference>
<feature type="active site" evidence="6">
    <location>
        <position position="136"/>
    </location>
</feature>